<protein>
    <submittedName>
        <fullName evidence="1">Uncharacterized protein</fullName>
    </submittedName>
</protein>
<gene>
    <name evidence="1" type="ORF">LTS18_002034</name>
</gene>
<dbReference type="EMBL" id="JAWDJW010012351">
    <property type="protein sequence ID" value="KAK3044153.1"/>
    <property type="molecule type" value="Genomic_DNA"/>
</dbReference>
<keyword evidence="2" id="KW-1185">Reference proteome</keyword>
<name>A0ACC3CS94_9PEZI</name>
<proteinExistence type="predicted"/>
<reference evidence="1" key="1">
    <citation type="submission" date="2024-09" db="EMBL/GenBank/DDBJ databases">
        <title>Black Yeasts Isolated from many extreme environments.</title>
        <authorList>
            <person name="Coleine C."/>
            <person name="Stajich J.E."/>
            <person name="Selbmann L."/>
        </authorList>
    </citation>
    <scope>NUCLEOTIDE SEQUENCE</scope>
    <source>
        <strain evidence="1">CCFEE 5737</strain>
    </source>
</reference>
<sequence length="262" mass="28495">MPIDPALEVAALQDAVESFEPEADFQTRNGTKDNEVESVLQEISELLETLSSYQRNRNVTLASTPRTPLTQNSSFNSMTGTPSRPSSAEVDIYQMLKSQLTLMISSLPPYAVAKLNGNQLEELNISRNILVENKEYKGIMDEDQATRISKAAALNVATVPPSLTRMGSSSATSQLPNSVQYARPTAPAAHAPAARPTPSQYYPQQQASNRTPSSSHFAQRPPSAIQSYQTPGSYPSTTPRPNYQQPQATYSQPASRTGYPAS</sequence>
<evidence type="ECO:0000313" key="2">
    <source>
        <dbReference type="Proteomes" id="UP001186974"/>
    </source>
</evidence>
<evidence type="ECO:0000313" key="1">
    <source>
        <dbReference type="EMBL" id="KAK3044153.1"/>
    </source>
</evidence>
<feature type="non-terminal residue" evidence="1">
    <location>
        <position position="262"/>
    </location>
</feature>
<organism evidence="1 2">
    <name type="scientific">Coniosporium uncinatum</name>
    <dbReference type="NCBI Taxonomy" id="93489"/>
    <lineage>
        <taxon>Eukaryota</taxon>
        <taxon>Fungi</taxon>
        <taxon>Dikarya</taxon>
        <taxon>Ascomycota</taxon>
        <taxon>Pezizomycotina</taxon>
        <taxon>Dothideomycetes</taxon>
        <taxon>Dothideomycetes incertae sedis</taxon>
        <taxon>Coniosporium</taxon>
    </lineage>
</organism>
<comment type="caution">
    <text evidence="1">The sequence shown here is derived from an EMBL/GenBank/DDBJ whole genome shotgun (WGS) entry which is preliminary data.</text>
</comment>
<accession>A0ACC3CS94</accession>
<dbReference type="Proteomes" id="UP001186974">
    <property type="component" value="Unassembled WGS sequence"/>
</dbReference>